<dbReference type="OrthoDB" id="187139at2759"/>
<organism evidence="11 12">
    <name type="scientific">Cicer arietinum</name>
    <name type="common">Chickpea</name>
    <name type="synonym">Garbanzo</name>
    <dbReference type="NCBI Taxonomy" id="3827"/>
    <lineage>
        <taxon>Eukaryota</taxon>
        <taxon>Viridiplantae</taxon>
        <taxon>Streptophyta</taxon>
        <taxon>Embryophyta</taxon>
        <taxon>Tracheophyta</taxon>
        <taxon>Spermatophyta</taxon>
        <taxon>Magnoliopsida</taxon>
        <taxon>eudicotyledons</taxon>
        <taxon>Gunneridae</taxon>
        <taxon>Pentapetalae</taxon>
        <taxon>rosids</taxon>
        <taxon>fabids</taxon>
        <taxon>Fabales</taxon>
        <taxon>Fabaceae</taxon>
        <taxon>Papilionoideae</taxon>
        <taxon>50 kb inversion clade</taxon>
        <taxon>NPAAA clade</taxon>
        <taxon>Hologalegina</taxon>
        <taxon>IRL clade</taxon>
        <taxon>Cicereae</taxon>
        <taxon>Cicer</taxon>
    </lineage>
</organism>
<dbReference type="SMART" id="SM00710">
    <property type="entry name" value="PbH1"/>
    <property type="match status" value="5"/>
</dbReference>
<evidence type="ECO:0000256" key="2">
    <source>
        <dbReference type="ARBA" id="ARBA00008834"/>
    </source>
</evidence>
<sequence>MKVLYVILMCVIASPSLYAIDTPQANSTFNVITYGAIGDGNTDDTNAFVKAWDDVCSTNLSTPTLIIPEKKTFVLQQVLFQGPCKSATVTIELQGNISAPNFITASKWKIDEVAIWLKFSHINGLVVNGGGQINGQGEGWWKKFPKNQENKRPTALHFLGCQNLTLSNLTHINSPRNHISIDTCQGVSISNLHIVAPEDSPNTDGIDIASSSNVVITNSSIETGDDCIAINSGCSFINITGIFCGPGHGISVGSLGKYGLMDKVEDIYVRNCTFNGTTNGARIKTWQGGRGYAKNIMYQDIKLVGVQNPVIIDQKYNPYNYDGNDGESLRVRNVTYKNIWGTSMSEDAIQLNCAPGIGCRDIRLNRINITGVGEDKTVATCTNAHGTCYHCYPHVPCFSGN</sequence>
<keyword evidence="10" id="KW-0732">Signal</keyword>
<evidence type="ECO:0000256" key="4">
    <source>
        <dbReference type="ARBA" id="ARBA00022525"/>
    </source>
</evidence>
<dbReference type="GO" id="GO:0071555">
    <property type="term" value="P:cell wall organization"/>
    <property type="evidence" value="ECO:0007669"/>
    <property type="project" value="UniProtKB-KW"/>
</dbReference>
<dbReference type="InterPro" id="IPR006626">
    <property type="entry name" value="PbH1"/>
</dbReference>
<accession>A0A3Q7YBN7</accession>
<evidence type="ECO:0000313" key="12">
    <source>
        <dbReference type="RefSeq" id="XP_027186725.1"/>
    </source>
</evidence>
<evidence type="ECO:0000256" key="8">
    <source>
        <dbReference type="PROSITE-ProRule" id="PRU10052"/>
    </source>
</evidence>
<dbReference type="RefSeq" id="XP_027186725.1">
    <property type="nucleotide sequence ID" value="XM_027330924.1"/>
</dbReference>
<dbReference type="Proteomes" id="UP000087171">
    <property type="component" value="Unplaced"/>
</dbReference>
<keyword evidence="6 9" id="KW-0326">Glycosidase</keyword>
<evidence type="ECO:0000256" key="7">
    <source>
        <dbReference type="ARBA" id="ARBA00023316"/>
    </source>
</evidence>
<evidence type="ECO:0000256" key="10">
    <source>
        <dbReference type="SAM" id="SignalP"/>
    </source>
</evidence>
<gene>
    <name evidence="12" type="primary">LOC101492528</name>
</gene>
<dbReference type="SUPFAM" id="SSF51126">
    <property type="entry name" value="Pectin lyase-like"/>
    <property type="match status" value="1"/>
</dbReference>
<feature type="active site" evidence="8">
    <location>
        <position position="248"/>
    </location>
</feature>
<keyword evidence="5 9" id="KW-0378">Hydrolase</keyword>
<dbReference type="GO" id="GO:0004650">
    <property type="term" value="F:polygalacturonase activity"/>
    <property type="evidence" value="ECO:0007669"/>
    <property type="project" value="InterPro"/>
</dbReference>
<evidence type="ECO:0000256" key="5">
    <source>
        <dbReference type="ARBA" id="ARBA00022801"/>
    </source>
</evidence>
<dbReference type="PANTHER" id="PTHR31375">
    <property type="match status" value="1"/>
</dbReference>
<feature type="signal peptide" evidence="10">
    <location>
        <begin position="1"/>
        <end position="19"/>
    </location>
</feature>
<dbReference type="InterPro" id="IPR011050">
    <property type="entry name" value="Pectin_lyase_fold/virulence"/>
</dbReference>
<dbReference type="Pfam" id="PF00295">
    <property type="entry name" value="Glyco_hydro_28"/>
    <property type="match status" value="1"/>
</dbReference>
<keyword evidence="3" id="KW-0134">Cell wall</keyword>
<comment type="subcellular location">
    <subcellularLocation>
        <location evidence="1">Secreted</location>
        <location evidence="1">Cell wall</location>
    </subcellularLocation>
</comment>
<dbReference type="AlphaFoldDB" id="A0A3Q7YBN7"/>
<evidence type="ECO:0000256" key="1">
    <source>
        <dbReference type="ARBA" id="ARBA00004191"/>
    </source>
</evidence>
<comment type="similarity">
    <text evidence="2 9">Belongs to the glycosyl hydrolase 28 family.</text>
</comment>
<dbReference type="GO" id="GO:0005975">
    <property type="term" value="P:carbohydrate metabolic process"/>
    <property type="evidence" value="ECO:0007669"/>
    <property type="project" value="InterPro"/>
</dbReference>
<reference evidence="12" key="1">
    <citation type="submission" date="2025-08" db="UniProtKB">
        <authorList>
            <consortium name="RefSeq"/>
        </authorList>
    </citation>
    <scope>IDENTIFICATION</scope>
    <source>
        <tissue evidence="12">Etiolated seedlings</tissue>
    </source>
</reference>
<dbReference type="PROSITE" id="PS00502">
    <property type="entry name" value="POLYGALACTURONASE"/>
    <property type="match status" value="1"/>
</dbReference>
<feature type="chain" id="PRO_5018747651" evidence="10">
    <location>
        <begin position="20"/>
        <end position="401"/>
    </location>
</feature>
<proteinExistence type="inferred from homology"/>
<dbReference type="PaxDb" id="3827-XP_004515677.1"/>
<dbReference type="InterPro" id="IPR012334">
    <property type="entry name" value="Pectin_lyas_fold"/>
</dbReference>
<protein>
    <submittedName>
        <fullName evidence="12">Probable polygalacturonase At3g15720</fullName>
    </submittedName>
</protein>
<name>A0A3Q7YBN7_CICAR</name>
<dbReference type="STRING" id="3827.A0A3Q7YBN7"/>
<keyword evidence="7" id="KW-0961">Cell wall biogenesis/degradation</keyword>
<dbReference type="Gene3D" id="2.160.20.10">
    <property type="entry name" value="Single-stranded right-handed beta-helix, Pectin lyase-like"/>
    <property type="match status" value="1"/>
</dbReference>
<dbReference type="InterPro" id="IPR000743">
    <property type="entry name" value="Glyco_hydro_28"/>
</dbReference>
<keyword evidence="4" id="KW-0964">Secreted</keyword>
<evidence type="ECO:0000256" key="6">
    <source>
        <dbReference type="ARBA" id="ARBA00023295"/>
    </source>
</evidence>
<evidence type="ECO:0000256" key="9">
    <source>
        <dbReference type="RuleBase" id="RU361169"/>
    </source>
</evidence>
<evidence type="ECO:0000313" key="11">
    <source>
        <dbReference type="Proteomes" id="UP000087171"/>
    </source>
</evidence>
<evidence type="ECO:0000256" key="3">
    <source>
        <dbReference type="ARBA" id="ARBA00022512"/>
    </source>
</evidence>
<dbReference type="KEGG" id="cam:101492528"/>
<keyword evidence="11" id="KW-1185">Reference proteome</keyword>